<dbReference type="SMART" id="SM00850">
    <property type="entry name" value="LytTR"/>
    <property type="match status" value="1"/>
</dbReference>
<evidence type="ECO:0000313" key="7">
    <source>
        <dbReference type="EMBL" id="MDT2514119.1"/>
    </source>
</evidence>
<accession>A0ABD5F6M9</accession>
<dbReference type="SMART" id="SM00448">
    <property type="entry name" value="REC"/>
    <property type="match status" value="1"/>
</dbReference>
<name>A0ABD5F6M9_ENTAV</name>
<evidence type="ECO:0000256" key="2">
    <source>
        <dbReference type="ARBA" id="ARBA00023012"/>
    </source>
</evidence>
<evidence type="ECO:0000256" key="3">
    <source>
        <dbReference type="ARBA" id="ARBA00023159"/>
    </source>
</evidence>
<keyword evidence="5" id="KW-0597">Phosphoprotein</keyword>
<dbReference type="PANTHER" id="PTHR37299:SF3">
    <property type="entry name" value="STAGE 0 SPORULATION PROTEIN A HOMOLOG"/>
    <property type="match status" value="1"/>
</dbReference>
<dbReference type="Pfam" id="PF00072">
    <property type="entry name" value="Response_reg"/>
    <property type="match status" value="1"/>
</dbReference>
<proteinExistence type="predicted"/>
<sequence length="248" mass="29329">MKIFVIDDQFVIRKKIIQVIRDLNRYPFEFIEVSNERSFYQELDALEINDSELFLIDIELKNYFNGIDLAEKIREKNANCFIVFITSFETYGLEVINRQILPFAYLSKNLPMDQLIARSRALIDSYLRTVQDRESNETKITVESNNQKVIVYEKNILYISTIPGYKKMLLIKLVEEDMLVSSRLKDIRKQLNAPYFFKELKSFIINLNKIEIINQIEGIVQFEDQTILDVGITGTRKINQYLRKNDLE</sequence>
<dbReference type="GO" id="GO:0000160">
    <property type="term" value="P:phosphorelay signal transduction system"/>
    <property type="evidence" value="ECO:0007669"/>
    <property type="project" value="UniProtKB-KW"/>
</dbReference>
<dbReference type="PANTHER" id="PTHR37299">
    <property type="entry name" value="TRANSCRIPTIONAL REGULATOR-RELATED"/>
    <property type="match status" value="1"/>
</dbReference>
<comment type="function">
    <text evidence="4">Required for high-level post-exponential phase expression of a series of secreted proteins.</text>
</comment>
<keyword evidence="2" id="KW-0902">Two-component regulatory system</keyword>
<dbReference type="Gene3D" id="3.40.50.2300">
    <property type="match status" value="1"/>
</dbReference>
<feature type="modified residue" description="4-aspartylphosphate" evidence="5">
    <location>
        <position position="57"/>
    </location>
</feature>
<dbReference type="InterPro" id="IPR001789">
    <property type="entry name" value="Sig_transdc_resp-reg_receiver"/>
</dbReference>
<dbReference type="PROSITE" id="PS50110">
    <property type="entry name" value="RESPONSE_REGULATORY"/>
    <property type="match status" value="1"/>
</dbReference>
<dbReference type="Gene3D" id="2.40.50.1020">
    <property type="entry name" value="LytTr DNA-binding domain"/>
    <property type="match status" value="1"/>
</dbReference>
<organism evidence="7 8">
    <name type="scientific">Enterococcus avium</name>
    <name type="common">Streptococcus avium</name>
    <dbReference type="NCBI Taxonomy" id="33945"/>
    <lineage>
        <taxon>Bacteria</taxon>
        <taxon>Bacillati</taxon>
        <taxon>Bacillota</taxon>
        <taxon>Bacilli</taxon>
        <taxon>Lactobacillales</taxon>
        <taxon>Enterococcaceae</taxon>
        <taxon>Enterococcus</taxon>
    </lineage>
</organism>
<gene>
    <name evidence="7" type="ORF">P7D79_07695</name>
</gene>
<dbReference type="RefSeq" id="WP_311871792.1">
    <property type="nucleotide sequence ID" value="NZ_JARPVY010000011.1"/>
</dbReference>
<dbReference type="Pfam" id="PF04397">
    <property type="entry name" value="LytTR"/>
    <property type="match status" value="1"/>
</dbReference>
<keyword evidence="3" id="KW-0010">Activator</keyword>
<dbReference type="InterPro" id="IPR011006">
    <property type="entry name" value="CheY-like_superfamily"/>
</dbReference>
<evidence type="ECO:0000256" key="4">
    <source>
        <dbReference type="ARBA" id="ARBA00037164"/>
    </source>
</evidence>
<dbReference type="EMBL" id="JARPWY010000016">
    <property type="protein sequence ID" value="MDT2514119.1"/>
    <property type="molecule type" value="Genomic_DNA"/>
</dbReference>
<evidence type="ECO:0000256" key="1">
    <source>
        <dbReference type="ARBA" id="ARBA00022490"/>
    </source>
</evidence>
<evidence type="ECO:0000259" key="6">
    <source>
        <dbReference type="PROSITE" id="PS50110"/>
    </source>
</evidence>
<comment type="caution">
    <text evidence="7">The sequence shown here is derived from an EMBL/GenBank/DDBJ whole genome shotgun (WGS) entry which is preliminary data.</text>
</comment>
<feature type="domain" description="Response regulatory" evidence="6">
    <location>
        <begin position="2"/>
        <end position="123"/>
    </location>
</feature>
<evidence type="ECO:0000313" key="8">
    <source>
        <dbReference type="Proteomes" id="UP001264335"/>
    </source>
</evidence>
<dbReference type="GO" id="GO:0003677">
    <property type="term" value="F:DNA binding"/>
    <property type="evidence" value="ECO:0007669"/>
    <property type="project" value="UniProtKB-KW"/>
</dbReference>
<dbReference type="InterPro" id="IPR046947">
    <property type="entry name" value="LytR-like"/>
</dbReference>
<keyword evidence="7" id="KW-0238">DNA-binding</keyword>
<dbReference type="InterPro" id="IPR007492">
    <property type="entry name" value="LytTR_DNA-bd_dom"/>
</dbReference>
<reference evidence="7 8" key="1">
    <citation type="submission" date="2023-03" db="EMBL/GenBank/DDBJ databases">
        <authorList>
            <person name="Shen W."/>
            <person name="Cai J."/>
        </authorList>
    </citation>
    <scope>NUCLEOTIDE SEQUENCE [LARGE SCALE GENOMIC DNA]</scope>
    <source>
        <strain evidence="7 8">Y2</strain>
    </source>
</reference>
<dbReference type="Proteomes" id="UP001264335">
    <property type="component" value="Unassembled WGS sequence"/>
</dbReference>
<dbReference type="AlphaFoldDB" id="A0ABD5F6M9"/>
<evidence type="ECO:0000256" key="5">
    <source>
        <dbReference type="PROSITE-ProRule" id="PRU00169"/>
    </source>
</evidence>
<dbReference type="SUPFAM" id="SSF52172">
    <property type="entry name" value="CheY-like"/>
    <property type="match status" value="1"/>
</dbReference>
<protein>
    <submittedName>
        <fullName evidence="7">LytTR family DNA-binding domain-containing protein</fullName>
    </submittedName>
</protein>
<keyword evidence="1" id="KW-0963">Cytoplasm</keyword>